<proteinExistence type="predicted"/>
<evidence type="ECO:0000313" key="1">
    <source>
        <dbReference type="EMBL" id="CAJ31508.1"/>
    </source>
</evidence>
<evidence type="ECO:0000313" key="2">
    <source>
        <dbReference type="Proteomes" id="UP000001310"/>
    </source>
</evidence>
<dbReference type="GeneID" id="5797786"/>
<dbReference type="RefSeq" id="YP_001604360.1">
    <property type="nucleotide sequence ID" value="NC_010155.1"/>
</dbReference>
<accession>A7WKA7</accession>
<keyword evidence="2" id="KW-1185">Reference proteome</keyword>
<dbReference type="KEGG" id="vg:5797786"/>
<sequence>METQNQESSKKLKLPNLPEPPAIQLKSGNWIYKIVVTGYDRNVTDCAWYISNSGMTVKGCYQVEVENNGEINAKPVRGLWIMDWKKMTLEADFKFTRDKLTFTEIFLQTYKDFLKHLSPRKYLVEFDNYGVKVYIAHKVKTIQSTPILTQGHLEIHEVEVPDYIEFYDYPLEIYNHYTEGVVKLAHAKDGTLVRVDSRLDIKSNDHDPITLGPGIYLLVHPPVKKAD</sequence>
<name>A7WKA7_9VIRU</name>
<dbReference type="Proteomes" id="UP000001310">
    <property type="component" value="Segment"/>
</dbReference>
<protein>
    <submittedName>
        <fullName evidence="1">Uncharacterized protein</fullName>
    </submittedName>
</protein>
<dbReference type="OrthoDB" id="17527at10239"/>
<reference evidence="2" key="1">
    <citation type="journal article" date="2008" name="J. Virol.">
        <title>Structure of the acidianus filamentous virus 3 and comparative genomics of related archaeal lipothrixviruses.</title>
        <authorList>
            <person name="Vestergaard G."/>
            <person name="Aramayo R."/>
            <person name="Basta T."/>
            <person name="Haring M."/>
            <person name="Peng X."/>
            <person name="Brugger K."/>
            <person name="Chen L."/>
            <person name="Rachel R."/>
            <person name="Boisset N."/>
            <person name="Garrett R.A."/>
            <person name="Prangishvili D."/>
        </authorList>
    </citation>
    <scope>NUCLEOTIDE SEQUENCE [LARGE SCALE GENOMIC DNA]</scope>
</reference>
<organism evidence="1 2">
    <name type="scientific">Betalipothrixvirus acidiani</name>
    <dbReference type="NCBI Taxonomy" id="346881"/>
    <lineage>
        <taxon>Viruses</taxon>
        <taxon>Adnaviria</taxon>
        <taxon>Zilligvirae</taxon>
        <taxon>Taleaviricota</taxon>
        <taxon>Tokiviricetes</taxon>
        <taxon>Ligamenvirales</taxon>
        <taxon>Lipothrixviridae</taxon>
        <taxon>Betalipothrixvirus</taxon>
    </lineage>
</organism>
<dbReference type="EMBL" id="AM087120">
    <property type="protein sequence ID" value="CAJ31508.1"/>
    <property type="molecule type" value="Genomic_DNA"/>
</dbReference>